<keyword evidence="1" id="KW-0479">Metal-binding</keyword>
<keyword evidence="8" id="KW-1185">Reference proteome</keyword>
<dbReference type="GO" id="GO:0046872">
    <property type="term" value="F:metal ion binding"/>
    <property type="evidence" value="ECO:0007669"/>
    <property type="project" value="UniProtKB-KW"/>
</dbReference>
<gene>
    <name evidence="7" type="ORF">EDB81DRAFT_685878</name>
</gene>
<organism evidence="7 8">
    <name type="scientific">Dactylonectria macrodidyma</name>
    <dbReference type="NCBI Taxonomy" id="307937"/>
    <lineage>
        <taxon>Eukaryota</taxon>
        <taxon>Fungi</taxon>
        <taxon>Dikarya</taxon>
        <taxon>Ascomycota</taxon>
        <taxon>Pezizomycotina</taxon>
        <taxon>Sordariomycetes</taxon>
        <taxon>Hypocreomycetidae</taxon>
        <taxon>Hypocreales</taxon>
        <taxon>Nectriaceae</taxon>
        <taxon>Dactylonectria</taxon>
    </lineage>
</organism>
<dbReference type="AlphaFoldDB" id="A0A9P9FBL3"/>
<dbReference type="Proteomes" id="UP000738349">
    <property type="component" value="Unassembled WGS sequence"/>
</dbReference>
<dbReference type="InterPro" id="IPR000222">
    <property type="entry name" value="PP2C_BS"/>
</dbReference>
<dbReference type="InterPro" id="IPR001932">
    <property type="entry name" value="PPM-type_phosphatase-like_dom"/>
</dbReference>
<evidence type="ECO:0000313" key="8">
    <source>
        <dbReference type="Proteomes" id="UP000738349"/>
    </source>
</evidence>
<evidence type="ECO:0000313" key="7">
    <source>
        <dbReference type="EMBL" id="KAH7157018.1"/>
    </source>
</evidence>
<dbReference type="SUPFAM" id="SSF81606">
    <property type="entry name" value="PP2C-like"/>
    <property type="match status" value="1"/>
</dbReference>
<feature type="compositionally biased region" description="Basic and acidic residues" evidence="5">
    <location>
        <begin position="286"/>
        <end position="307"/>
    </location>
</feature>
<dbReference type="PROSITE" id="PS01032">
    <property type="entry name" value="PPM_1"/>
    <property type="match status" value="1"/>
</dbReference>
<dbReference type="Pfam" id="PF00481">
    <property type="entry name" value="PP2C"/>
    <property type="match status" value="1"/>
</dbReference>
<evidence type="ECO:0000256" key="2">
    <source>
        <dbReference type="ARBA" id="ARBA00022801"/>
    </source>
</evidence>
<dbReference type="SMART" id="SM00332">
    <property type="entry name" value="PP2Cc"/>
    <property type="match status" value="1"/>
</dbReference>
<comment type="similarity">
    <text evidence="4">Belongs to the PP2C family.</text>
</comment>
<feature type="region of interest" description="Disordered" evidence="5">
    <location>
        <begin position="628"/>
        <end position="656"/>
    </location>
</feature>
<dbReference type="GO" id="GO:0004722">
    <property type="term" value="F:protein serine/threonine phosphatase activity"/>
    <property type="evidence" value="ECO:0007669"/>
    <property type="project" value="InterPro"/>
</dbReference>
<accession>A0A9P9FBL3</accession>
<dbReference type="Gene3D" id="3.60.40.10">
    <property type="entry name" value="PPM-type phosphatase domain"/>
    <property type="match status" value="2"/>
</dbReference>
<evidence type="ECO:0000256" key="5">
    <source>
        <dbReference type="SAM" id="MobiDB-lite"/>
    </source>
</evidence>
<dbReference type="InterPro" id="IPR015655">
    <property type="entry name" value="PP2C"/>
</dbReference>
<feature type="compositionally biased region" description="Basic and acidic residues" evidence="5">
    <location>
        <begin position="638"/>
        <end position="656"/>
    </location>
</feature>
<feature type="region of interest" description="Disordered" evidence="5">
    <location>
        <begin position="115"/>
        <end position="154"/>
    </location>
</feature>
<dbReference type="OrthoDB" id="416093at2759"/>
<dbReference type="PROSITE" id="PS51746">
    <property type="entry name" value="PPM_2"/>
    <property type="match status" value="1"/>
</dbReference>
<keyword evidence="2 4" id="KW-0378">Hydrolase</keyword>
<reference evidence="7" key="1">
    <citation type="journal article" date="2021" name="Nat. Commun.">
        <title>Genetic determinants of endophytism in the Arabidopsis root mycobiome.</title>
        <authorList>
            <person name="Mesny F."/>
            <person name="Miyauchi S."/>
            <person name="Thiergart T."/>
            <person name="Pickel B."/>
            <person name="Atanasova L."/>
            <person name="Karlsson M."/>
            <person name="Huettel B."/>
            <person name="Barry K.W."/>
            <person name="Haridas S."/>
            <person name="Chen C."/>
            <person name="Bauer D."/>
            <person name="Andreopoulos W."/>
            <person name="Pangilinan J."/>
            <person name="LaButti K."/>
            <person name="Riley R."/>
            <person name="Lipzen A."/>
            <person name="Clum A."/>
            <person name="Drula E."/>
            <person name="Henrissat B."/>
            <person name="Kohler A."/>
            <person name="Grigoriev I.V."/>
            <person name="Martin F.M."/>
            <person name="Hacquard S."/>
        </authorList>
    </citation>
    <scope>NUCLEOTIDE SEQUENCE</scope>
    <source>
        <strain evidence="7">MPI-CAGE-AT-0147</strain>
    </source>
</reference>
<feature type="region of interest" description="Disordered" evidence="5">
    <location>
        <begin position="264"/>
        <end position="315"/>
    </location>
</feature>
<feature type="domain" description="PPM-type phosphatase" evidence="6">
    <location>
        <begin position="174"/>
        <end position="621"/>
    </location>
</feature>
<dbReference type="PANTHER" id="PTHR13832">
    <property type="entry name" value="PROTEIN PHOSPHATASE 2C"/>
    <property type="match status" value="1"/>
</dbReference>
<name>A0A9P9FBL3_9HYPO</name>
<dbReference type="EMBL" id="JAGMUV010000005">
    <property type="protein sequence ID" value="KAH7157018.1"/>
    <property type="molecule type" value="Genomic_DNA"/>
</dbReference>
<proteinExistence type="inferred from homology"/>
<evidence type="ECO:0000256" key="4">
    <source>
        <dbReference type="RuleBase" id="RU003465"/>
    </source>
</evidence>
<dbReference type="PANTHER" id="PTHR13832:SF589">
    <property type="entry name" value="[PYRUVATE DEHYDROGENASE [ACETYL-TRANSFERRING]]-PHOSPHATASE 2, MITOCHONDRIAL"/>
    <property type="match status" value="1"/>
</dbReference>
<keyword evidence="3 4" id="KW-0904">Protein phosphatase</keyword>
<comment type="caution">
    <text evidence="7">The sequence shown here is derived from an EMBL/GenBank/DDBJ whole genome shotgun (WGS) entry which is preliminary data.</text>
</comment>
<protein>
    <submittedName>
        <fullName evidence="7">Phosphatase 2C-like domain-containing protein</fullName>
    </submittedName>
</protein>
<dbReference type="CDD" id="cd00143">
    <property type="entry name" value="PP2Cc"/>
    <property type="match status" value="1"/>
</dbReference>
<sequence length="656" mass="70729">MAPFARPIVRSATILAARLPNQTARLCAASNAFDARLTRDHAGPHALRQLQTGSKASKSSLSPITRPRLAGSSVEESWSRSCKPLLSLTNRLSPRCIAAQARRNFHTYFVTHLPSSSVHPDSRLSRGPGHKLPRDASTPHTPSPGSAPAVAPPYIPSTRDLTVVRIPMRRAKHHLGVATDRGSRPYNEDRDQAGTISLPAFAKRAPRSVQQKPGEATPADSALGDPQVFYFGVFDGHGGTQCADFIRDELPGYIENASKEFGLQSSLRKTKPGRENHPYRPLSKASAKEEAPKPVKAEDPEEVKKDMNLPSSSGGIVEKPVHGEPIHSAASPPAEVTDHAKAIQLEKDLVKEYKDTIGGYFRRFYPEHFVLSKDGSNEDGDITIESVLTYAFLRADLDFVSAQAQKVDPDDSRVSDIPLNNDEILGVPHAAPSGHGIGGVTRFKGGSTASIALISTPTAAPFWHPAAHSTLLCAHVGDSRILLCDTATGLAQPLTSDHHPSNPTETRRLRRYAPAGSMVSGDSFGEERIAGLANSRAFGDMKSKRIGVSAEPEITRVEMGPAEYSFIVLMSDGISGTLSDQEIVDVVKEARTPEEGARSVVSYATEVSSDGDNATCQVVRLGGWERRSEGGLGSLGTKELRDMRISESLDPRRGKR</sequence>
<feature type="compositionally biased region" description="Polar residues" evidence="5">
    <location>
        <begin position="49"/>
        <end position="63"/>
    </location>
</feature>
<evidence type="ECO:0000256" key="3">
    <source>
        <dbReference type="ARBA" id="ARBA00022912"/>
    </source>
</evidence>
<feature type="region of interest" description="Disordered" evidence="5">
    <location>
        <begin position="48"/>
        <end position="73"/>
    </location>
</feature>
<evidence type="ECO:0000256" key="1">
    <source>
        <dbReference type="ARBA" id="ARBA00022723"/>
    </source>
</evidence>
<evidence type="ECO:0000259" key="6">
    <source>
        <dbReference type="PROSITE" id="PS51746"/>
    </source>
</evidence>
<dbReference type="InterPro" id="IPR036457">
    <property type="entry name" value="PPM-type-like_dom_sf"/>
</dbReference>